<evidence type="ECO:0000256" key="5">
    <source>
        <dbReference type="SAM" id="SignalP"/>
    </source>
</evidence>
<keyword evidence="7" id="KW-0547">Nucleotide-binding</keyword>
<keyword evidence="5" id="KW-0732">Signal</keyword>
<evidence type="ECO:0000256" key="4">
    <source>
        <dbReference type="PIRSR" id="PIRSR603782-2"/>
    </source>
</evidence>
<dbReference type="Pfam" id="PF02630">
    <property type="entry name" value="SCO1-SenC"/>
    <property type="match status" value="1"/>
</dbReference>
<feature type="binding site" evidence="3">
    <location>
        <position position="66"/>
    </location>
    <ligand>
        <name>Cu cation</name>
        <dbReference type="ChEBI" id="CHEBI:23378"/>
    </ligand>
</feature>
<name>A0A0A2UVY1_9BACI</name>
<feature type="chain" id="PRO_5001995146" evidence="5">
    <location>
        <begin position="26"/>
        <end position="203"/>
    </location>
</feature>
<dbReference type="PROSITE" id="PS51352">
    <property type="entry name" value="THIOREDOXIN_2"/>
    <property type="match status" value="1"/>
</dbReference>
<dbReference type="PANTHER" id="PTHR12151">
    <property type="entry name" value="ELECTRON TRANSPORT PROTIN SCO1/SENC FAMILY MEMBER"/>
    <property type="match status" value="1"/>
</dbReference>
<comment type="caution">
    <text evidence="7">The sequence shown here is derived from an EMBL/GenBank/DDBJ whole genome shotgun (WGS) entry which is preliminary data.</text>
</comment>
<evidence type="ECO:0000259" key="6">
    <source>
        <dbReference type="PROSITE" id="PS51352"/>
    </source>
</evidence>
<feature type="domain" description="Thioredoxin" evidence="6">
    <location>
        <begin position="28"/>
        <end position="203"/>
    </location>
</feature>
<keyword evidence="2 3" id="KW-0186">Copper</keyword>
<accession>A0A0A2UVY1</accession>
<gene>
    <name evidence="7" type="ORF">N780_00450</name>
</gene>
<dbReference type="InterPro" id="IPR003782">
    <property type="entry name" value="SCO1/SenC"/>
</dbReference>
<feature type="signal peptide" evidence="5">
    <location>
        <begin position="1"/>
        <end position="25"/>
    </location>
</feature>
<dbReference type="GO" id="GO:0005524">
    <property type="term" value="F:ATP binding"/>
    <property type="evidence" value="ECO:0007669"/>
    <property type="project" value="UniProtKB-KW"/>
</dbReference>
<feature type="binding site" evidence="3">
    <location>
        <position position="70"/>
    </location>
    <ligand>
        <name>Cu cation</name>
        <dbReference type="ChEBI" id="CHEBI:23378"/>
    </ligand>
</feature>
<keyword evidence="7" id="KW-0067">ATP-binding</keyword>
<keyword evidence="3" id="KW-0479">Metal-binding</keyword>
<dbReference type="OrthoDB" id="9811998at2"/>
<dbReference type="SUPFAM" id="SSF52833">
    <property type="entry name" value="Thioredoxin-like"/>
    <property type="match status" value="1"/>
</dbReference>
<organism evidence="7 8">
    <name type="scientific">Pontibacillus chungwhensis BH030062</name>
    <dbReference type="NCBI Taxonomy" id="1385513"/>
    <lineage>
        <taxon>Bacteria</taxon>
        <taxon>Bacillati</taxon>
        <taxon>Bacillota</taxon>
        <taxon>Bacilli</taxon>
        <taxon>Bacillales</taxon>
        <taxon>Bacillaceae</taxon>
        <taxon>Pontibacillus</taxon>
    </lineage>
</organism>
<evidence type="ECO:0000313" key="8">
    <source>
        <dbReference type="Proteomes" id="UP000030153"/>
    </source>
</evidence>
<dbReference type="EMBL" id="AVBG01000003">
    <property type="protein sequence ID" value="KGP92099.1"/>
    <property type="molecule type" value="Genomic_DNA"/>
</dbReference>
<dbReference type="PROSITE" id="PS51257">
    <property type="entry name" value="PROKAR_LIPOPROTEIN"/>
    <property type="match status" value="1"/>
</dbReference>
<keyword evidence="4" id="KW-1015">Disulfide bond</keyword>
<evidence type="ECO:0000256" key="1">
    <source>
        <dbReference type="ARBA" id="ARBA00010996"/>
    </source>
</evidence>
<evidence type="ECO:0000313" key="7">
    <source>
        <dbReference type="EMBL" id="KGP92099.1"/>
    </source>
</evidence>
<sequence length="203" mass="23236">MKRRFIGIGFLLMILLLTACSNSKGYEGDYSYDVKEFEFTNQDGETVSKEDLKGDFWVADFIFTNCTSACPPMTNNMARLQTMVEEAGLEDQVRFVSFSIDPEYDSPEVLKDYANKFQADFSNWDFLTGYEPETIKEFALKSFKAPVEKLPLKDAPEGQPDYDFMHSSRMYIITPEGNAIKGYIGTDINNMEPLFEDLKGYIQ</sequence>
<dbReference type="Proteomes" id="UP000030153">
    <property type="component" value="Unassembled WGS sequence"/>
</dbReference>
<dbReference type="PANTHER" id="PTHR12151:SF25">
    <property type="entry name" value="LINALOOL DEHYDRATASE_ISOMERASE DOMAIN-CONTAINING PROTEIN"/>
    <property type="match status" value="1"/>
</dbReference>
<protein>
    <submittedName>
        <fullName evidence="7">Cysteine ABC transporter ATP-binding protein</fullName>
    </submittedName>
</protein>
<dbReference type="eggNOG" id="COG1999">
    <property type="taxonomic scope" value="Bacteria"/>
</dbReference>
<keyword evidence="8" id="KW-1185">Reference proteome</keyword>
<dbReference type="STRING" id="1385513.N780_00450"/>
<dbReference type="InterPro" id="IPR036249">
    <property type="entry name" value="Thioredoxin-like_sf"/>
</dbReference>
<dbReference type="RefSeq" id="WP_036781005.1">
    <property type="nucleotide sequence ID" value="NZ_AVBG01000003.1"/>
</dbReference>
<feature type="disulfide bond" description="Redox-active" evidence="4">
    <location>
        <begin position="66"/>
        <end position="70"/>
    </location>
</feature>
<evidence type="ECO:0000256" key="2">
    <source>
        <dbReference type="ARBA" id="ARBA00023008"/>
    </source>
</evidence>
<dbReference type="Gene3D" id="3.40.30.10">
    <property type="entry name" value="Glutaredoxin"/>
    <property type="match status" value="1"/>
</dbReference>
<comment type="similarity">
    <text evidence="1">Belongs to the SCO1/2 family.</text>
</comment>
<dbReference type="GO" id="GO:0046872">
    <property type="term" value="F:metal ion binding"/>
    <property type="evidence" value="ECO:0007669"/>
    <property type="project" value="UniProtKB-KW"/>
</dbReference>
<feature type="binding site" evidence="3">
    <location>
        <position position="166"/>
    </location>
    <ligand>
        <name>Cu cation</name>
        <dbReference type="ChEBI" id="CHEBI:23378"/>
    </ligand>
</feature>
<dbReference type="CDD" id="cd02968">
    <property type="entry name" value="SCO"/>
    <property type="match status" value="1"/>
</dbReference>
<dbReference type="InterPro" id="IPR013766">
    <property type="entry name" value="Thioredoxin_domain"/>
</dbReference>
<dbReference type="AlphaFoldDB" id="A0A0A2UVY1"/>
<evidence type="ECO:0000256" key="3">
    <source>
        <dbReference type="PIRSR" id="PIRSR603782-1"/>
    </source>
</evidence>
<proteinExistence type="inferred from homology"/>
<reference evidence="7 8" key="1">
    <citation type="submission" date="2013-08" db="EMBL/GenBank/DDBJ databases">
        <title>Genome of Pontibacillus chungwhensis.</title>
        <authorList>
            <person name="Wang Q."/>
            <person name="Wang G."/>
        </authorList>
    </citation>
    <scope>NUCLEOTIDE SEQUENCE [LARGE SCALE GENOMIC DNA]</scope>
    <source>
        <strain evidence="7 8">BH030062</strain>
    </source>
</reference>